<evidence type="ECO:0000313" key="1">
    <source>
        <dbReference type="EnsemblMetazoa" id="ASTEI10052-PA"/>
    </source>
</evidence>
<accession>A0A182YNL6</accession>
<organism evidence="1 2">
    <name type="scientific">Anopheles stephensi</name>
    <name type="common">Indo-Pakistan malaria mosquito</name>
    <dbReference type="NCBI Taxonomy" id="30069"/>
    <lineage>
        <taxon>Eukaryota</taxon>
        <taxon>Metazoa</taxon>
        <taxon>Ecdysozoa</taxon>
        <taxon>Arthropoda</taxon>
        <taxon>Hexapoda</taxon>
        <taxon>Insecta</taxon>
        <taxon>Pterygota</taxon>
        <taxon>Neoptera</taxon>
        <taxon>Endopterygota</taxon>
        <taxon>Diptera</taxon>
        <taxon>Nematocera</taxon>
        <taxon>Culicoidea</taxon>
        <taxon>Culicidae</taxon>
        <taxon>Anophelinae</taxon>
        <taxon>Anopheles</taxon>
    </lineage>
</organism>
<keyword evidence="2" id="KW-1185">Reference proteome</keyword>
<evidence type="ECO:0000313" key="2">
    <source>
        <dbReference type="Proteomes" id="UP000076408"/>
    </source>
</evidence>
<dbReference type="EnsemblMetazoa" id="ASTEI10052-RA">
    <property type="protein sequence ID" value="ASTEI10052-PA"/>
    <property type="gene ID" value="ASTEI10052"/>
</dbReference>
<reference evidence="1" key="2">
    <citation type="submission" date="2020-05" db="UniProtKB">
        <authorList>
            <consortium name="EnsemblMetazoa"/>
        </authorList>
    </citation>
    <scope>IDENTIFICATION</scope>
    <source>
        <strain evidence="1">Indian</strain>
    </source>
</reference>
<dbReference type="AlphaFoldDB" id="A0A182YNL6"/>
<dbReference type="VEuPathDB" id="VectorBase:ASTEI10052"/>
<dbReference type="Proteomes" id="UP000076408">
    <property type="component" value="Unassembled WGS sequence"/>
</dbReference>
<proteinExistence type="predicted"/>
<name>A0A182YNL6_ANOST</name>
<sequence>MALISICEAFMRRNEMDPCLKHVVVKALGLPVKNVLRTVVTQHKLRKLPWGNFMNPSYSLDLAPRVHRPFLAL</sequence>
<protein>
    <submittedName>
        <fullName evidence="1">Uncharacterized protein</fullName>
    </submittedName>
</protein>
<reference evidence="2" key="1">
    <citation type="journal article" date="2014" name="Genome Biol.">
        <title>Genome analysis of a major urban malaria vector mosquito, Anopheles stephensi.</title>
        <authorList>
            <person name="Jiang X."/>
            <person name="Peery A."/>
            <person name="Hall A.B."/>
            <person name="Sharma A."/>
            <person name="Chen X.G."/>
            <person name="Waterhouse R.M."/>
            <person name="Komissarov A."/>
            <person name="Riehle M.M."/>
            <person name="Shouche Y."/>
            <person name="Sharakhova M.V."/>
            <person name="Lawson D."/>
            <person name="Pakpour N."/>
            <person name="Arensburger P."/>
            <person name="Davidson V.L."/>
            <person name="Eiglmeier K."/>
            <person name="Emrich S."/>
            <person name="George P."/>
            <person name="Kennedy R.C."/>
            <person name="Mane S.P."/>
            <person name="Maslen G."/>
            <person name="Oringanje C."/>
            <person name="Qi Y."/>
            <person name="Settlage R."/>
            <person name="Tojo M."/>
            <person name="Tubio J.M."/>
            <person name="Unger M.F."/>
            <person name="Wang B."/>
            <person name="Vernick K.D."/>
            <person name="Ribeiro J.M."/>
            <person name="James A.A."/>
            <person name="Michel K."/>
            <person name="Riehle M.A."/>
            <person name="Luckhart S."/>
            <person name="Sharakhov I.V."/>
            <person name="Tu Z."/>
        </authorList>
    </citation>
    <scope>NUCLEOTIDE SEQUENCE [LARGE SCALE GENOMIC DNA]</scope>
    <source>
        <strain evidence="2">Indian</strain>
    </source>
</reference>